<evidence type="ECO:0000256" key="5">
    <source>
        <dbReference type="ARBA" id="ARBA00022505"/>
    </source>
</evidence>
<comment type="function">
    <text evidence="2 11">Catalyzes the insertion of molybdate into adenylated molybdopterin with the concomitant release of AMP.</text>
</comment>
<dbReference type="Gene3D" id="2.170.190.11">
    <property type="entry name" value="Molybdopterin biosynthesis moea protein, domain 3"/>
    <property type="match status" value="1"/>
</dbReference>
<dbReference type="InterPro" id="IPR036425">
    <property type="entry name" value="MoaB/Mog-like_dom_sf"/>
</dbReference>
<dbReference type="HOGENOM" id="CLU_010186_7_1_10"/>
<evidence type="ECO:0000256" key="6">
    <source>
        <dbReference type="ARBA" id="ARBA00022679"/>
    </source>
</evidence>
<dbReference type="Gene3D" id="3.40.980.10">
    <property type="entry name" value="MoaB/Mog-like domain"/>
    <property type="match status" value="1"/>
</dbReference>
<reference evidence="13 14" key="1">
    <citation type="submission" date="2012-02" db="EMBL/GenBank/DDBJ databases">
        <title>Improved High-Quality Draft genome of Joostella marina DSM 19592.</title>
        <authorList>
            <consortium name="US DOE Joint Genome Institute (JGI-PGF)"/>
            <person name="Lucas S."/>
            <person name="Copeland A."/>
            <person name="Lapidus A."/>
            <person name="Bruce D."/>
            <person name="Goodwin L."/>
            <person name="Pitluck S."/>
            <person name="Peters L."/>
            <person name="Chertkov O."/>
            <person name="Ovchinnikova G."/>
            <person name="Kyrpides N."/>
            <person name="Mavromatis K."/>
            <person name="Detter J.C."/>
            <person name="Han C."/>
            <person name="Land M."/>
            <person name="Hauser L."/>
            <person name="Markowitz V."/>
            <person name="Cheng J.-F."/>
            <person name="Hugenholtz P."/>
            <person name="Woyke T."/>
            <person name="Wu D."/>
            <person name="Tindall B."/>
            <person name="Brambilla E."/>
            <person name="Klenk H.-P."/>
            <person name="Eisen J.A."/>
        </authorList>
    </citation>
    <scope>NUCLEOTIDE SEQUENCE [LARGE SCALE GENOMIC DNA]</scope>
    <source>
        <strain evidence="13 14">DSM 19592</strain>
    </source>
</reference>
<evidence type="ECO:0000313" key="13">
    <source>
        <dbReference type="EMBL" id="EIJ40050.1"/>
    </source>
</evidence>
<dbReference type="EC" id="2.10.1.1" evidence="11"/>
<dbReference type="SMART" id="SM00852">
    <property type="entry name" value="MoCF_biosynth"/>
    <property type="match status" value="1"/>
</dbReference>
<name>I3C8V7_9FLAO</name>
<organism evidence="13 14">
    <name type="scientific">Galbibacter orientalis DSM 19592</name>
    <dbReference type="NCBI Taxonomy" id="926559"/>
    <lineage>
        <taxon>Bacteria</taxon>
        <taxon>Pseudomonadati</taxon>
        <taxon>Bacteroidota</taxon>
        <taxon>Flavobacteriia</taxon>
        <taxon>Flavobacteriales</taxon>
        <taxon>Flavobacteriaceae</taxon>
        <taxon>Galbibacter</taxon>
    </lineage>
</organism>
<dbReference type="FunFam" id="3.40.980.10:FF:000004">
    <property type="entry name" value="Molybdopterin molybdenumtransferase"/>
    <property type="match status" value="1"/>
</dbReference>
<dbReference type="UniPathway" id="UPA00344"/>
<dbReference type="PANTHER" id="PTHR10192:SF5">
    <property type="entry name" value="GEPHYRIN"/>
    <property type="match status" value="1"/>
</dbReference>
<comment type="similarity">
    <text evidence="4 11">Belongs to the MoeA family.</text>
</comment>
<dbReference type="SUPFAM" id="SSF63882">
    <property type="entry name" value="MoeA N-terminal region -like"/>
    <property type="match status" value="1"/>
</dbReference>
<comment type="pathway">
    <text evidence="3 11">Cofactor biosynthesis; molybdopterin biosynthesis.</text>
</comment>
<keyword evidence="8 11" id="KW-0460">Magnesium</keyword>
<dbReference type="InterPro" id="IPR036135">
    <property type="entry name" value="MoeA_linker/N_sf"/>
</dbReference>
<evidence type="ECO:0000259" key="12">
    <source>
        <dbReference type="SMART" id="SM00852"/>
    </source>
</evidence>
<dbReference type="Pfam" id="PF03454">
    <property type="entry name" value="MoeA_C"/>
    <property type="match status" value="1"/>
</dbReference>
<evidence type="ECO:0000256" key="2">
    <source>
        <dbReference type="ARBA" id="ARBA00002901"/>
    </source>
</evidence>
<dbReference type="GO" id="GO:0006777">
    <property type="term" value="P:Mo-molybdopterin cofactor biosynthetic process"/>
    <property type="evidence" value="ECO:0007669"/>
    <property type="project" value="UniProtKB-UniRule"/>
</dbReference>
<evidence type="ECO:0000256" key="7">
    <source>
        <dbReference type="ARBA" id="ARBA00022723"/>
    </source>
</evidence>
<dbReference type="SUPFAM" id="SSF63867">
    <property type="entry name" value="MoeA C-terminal domain-like"/>
    <property type="match status" value="1"/>
</dbReference>
<keyword evidence="7 11" id="KW-0479">Metal-binding</keyword>
<dbReference type="InterPro" id="IPR005110">
    <property type="entry name" value="MoeA_linker/N"/>
</dbReference>
<evidence type="ECO:0000256" key="8">
    <source>
        <dbReference type="ARBA" id="ARBA00022842"/>
    </source>
</evidence>
<dbReference type="Gene3D" id="3.90.105.10">
    <property type="entry name" value="Molybdopterin biosynthesis moea protein, domain 2"/>
    <property type="match status" value="1"/>
</dbReference>
<dbReference type="Proteomes" id="UP000004690">
    <property type="component" value="Unassembled WGS sequence"/>
</dbReference>
<dbReference type="GO" id="GO:0005829">
    <property type="term" value="C:cytosol"/>
    <property type="evidence" value="ECO:0007669"/>
    <property type="project" value="TreeGrafter"/>
</dbReference>
<dbReference type="InterPro" id="IPR036688">
    <property type="entry name" value="MoeA_C_domain_IV_sf"/>
</dbReference>
<evidence type="ECO:0000313" key="14">
    <source>
        <dbReference type="Proteomes" id="UP000004690"/>
    </source>
</evidence>
<dbReference type="GO" id="GO:0046872">
    <property type="term" value="F:metal ion binding"/>
    <property type="evidence" value="ECO:0007669"/>
    <property type="project" value="UniProtKB-UniRule"/>
</dbReference>
<dbReference type="NCBIfam" id="TIGR00177">
    <property type="entry name" value="molyb_syn"/>
    <property type="match status" value="1"/>
</dbReference>
<comment type="cofactor">
    <cofactor evidence="1 11">
        <name>Mg(2+)</name>
        <dbReference type="ChEBI" id="CHEBI:18420"/>
    </cofactor>
</comment>
<evidence type="ECO:0000256" key="4">
    <source>
        <dbReference type="ARBA" id="ARBA00010763"/>
    </source>
</evidence>
<dbReference type="InterPro" id="IPR038987">
    <property type="entry name" value="MoeA-like"/>
</dbReference>
<keyword evidence="6 11" id="KW-0808">Transferase</keyword>
<dbReference type="Gene3D" id="2.40.340.10">
    <property type="entry name" value="MoeA, C-terminal, domain IV"/>
    <property type="match status" value="1"/>
</dbReference>
<dbReference type="EMBL" id="JH651379">
    <property type="protein sequence ID" value="EIJ40050.1"/>
    <property type="molecule type" value="Genomic_DNA"/>
</dbReference>
<dbReference type="InterPro" id="IPR005111">
    <property type="entry name" value="MoeA_C_domain_IV"/>
</dbReference>
<evidence type="ECO:0000256" key="3">
    <source>
        <dbReference type="ARBA" id="ARBA00005046"/>
    </source>
</evidence>
<protein>
    <recommendedName>
        <fullName evidence="11">Molybdopterin molybdenumtransferase</fullName>
        <ecNumber evidence="11">2.10.1.1</ecNumber>
    </recommendedName>
</protein>
<dbReference type="Pfam" id="PF00994">
    <property type="entry name" value="MoCF_biosynth"/>
    <property type="match status" value="1"/>
</dbReference>
<dbReference type="SUPFAM" id="SSF53218">
    <property type="entry name" value="Molybdenum cofactor biosynthesis proteins"/>
    <property type="match status" value="1"/>
</dbReference>
<keyword evidence="9 11" id="KW-0501">Molybdenum cofactor biosynthesis</keyword>
<accession>I3C8V7</accession>
<evidence type="ECO:0000256" key="1">
    <source>
        <dbReference type="ARBA" id="ARBA00001946"/>
    </source>
</evidence>
<dbReference type="RefSeq" id="WP_008614019.1">
    <property type="nucleotide sequence ID" value="NZ_JH651379.1"/>
</dbReference>
<dbReference type="GO" id="GO:0061599">
    <property type="term" value="F:molybdopterin molybdotransferase activity"/>
    <property type="evidence" value="ECO:0007669"/>
    <property type="project" value="UniProtKB-UniRule"/>
</dbReference>
<proteinExistence type="inferred from homology"/>
<comment type="catalytic activity">
    <reaction evidence="10">
        <text>adenylyl-molybdopterin + molybdate = Mo-molybdopterin + AMP + H(+)</text>
        <dbReference type="Rhea" id="RHEA:35047"/>
        <dbReference type="ChEBI" id="CHEBI:15378"/>
        <dbReference type="ChEBI" id="CHEBI:36264"/>
        <dbReference type="ChEBI" id="CHEBI:62727"/>
        <dbReference type="ChEBI" id="CHEBI:71302"/>
        <dbReference type="ChEBI" id="CHEBI:456215"/>
        <dbReference type="EC" id="2.10.1.1"/>
    </reaction>
</comment>
<evidence type="ECO:0000256" key="11">
    <source>
        <dbReference type="RuleBase" id="RU365090"/>
    </source>
</evidence>
<sequence length="398" mass="43658">MFVTVKDKEMISVKEALALIQNNSISLGVEEVSVSEALDSYLSEAVFSPINLPPFRQSAMDGFAVRSHQGGFYTIKEEIQAGDSKDIKLEVGEGARIFTGAQVPDDADNVIMKEHVLEKEEQIFLQKKTEKNNIRIPGELIKKGALALPKGTLLNSAALAFLIGLGIAKVKINKKPSVAILITGNELESAGESLTRGKIYDSNSIMLKMLLKKAGIEKIACYNVKDTEEDSVEVVKKAIENYDLLIASGGISVGDYDLMRNAFQTNGVCEKFYKINQRPGKPIYFGKKENTLVFGLPGNPAACFINYQVYVLPAIQLALGNESILLLKKATLEEELLNPTNKSLFLRAEVRGGSVKISENQNSAMLQSLVAANALVYIPETIKKIEKGEEVHYLEILQ</sequence>
<evidence type="ECO:0000256" key="9">
    <source>
        <dbReference type="ARBA" id="ARBA00023150"/>
    </source>
</evidence>
<dbReference type="PANTHER" id="PTHR10192">
    <property type="entry name" value="MOLYBDOPTERIN BIOSYNTHESIS PROTEIN"/>
    <property type="match status" value="1"/>
</dbReference>
<dbReference type="eggNOG" id="COG0303">
    <property type="taxonomic scope" value="Bacteria"/>
</dbReference>
<dbReference type="Pfam" id="PF03453">
    <property type="entry name" value="MoeA_N"/>
    <property type="match status" value="1"/>
</dbReference>
<dbReference type="CDD" id="cd00887">
    <property type="entry name" value="MoeA"/>
    <property type="match status" value="1"/>
</dbReference>
<feature type="domain" description="MoaB/Mog" evidence="12">
    <location>
        <begin position="179"/>
        <end position="317"/>
    </location>
</feature>
<evidence type="ECO:0000256" key="10">
    <source>
        <dbReference type="ARBA" id="ARBA00047317"/>
    </source>
</evidence>
<gene>
    <name evidence="13" type="ORF">JoomaDRAFT_3098</name>
</gene>
<keyword evidence="14" id="KW-1185">Reference proteome</keyword>
<keyword evidence="5 11" id="KW-0500">Molybdenum</keyword>
<dbReference type="STRING" id="926559.JoomaDRAFT_3098"/>
<dbReference type="AlphaFoldDB" id="I3C8V7"/>
<dbReference type="InterPro" id="IPR001453">
    <property type="entry name" value="MoaB/Mog_dom"/>
</dbReference>